<sequence length="90" mass="10398">MQTVELEIPDVIWRSHRENIGFVIDEVKKGLVIWEYLNGRLTIGECGEILKTGYRGFLELLWNTGIPADALNEDELAHQISLLRKFTDQQ</sequence>
<organism evidence="1">
    <name type="scientific">Candidatus Kentrum sp. UNK</name>
    <dbReference type="NCBI Taxonomy" id="2126344"/>
    <lineage>
        <taxon>Bacteria</taxon>
        <taxon>Pseudomonadati</taxon>
        <taxon>Pseudomonadota</taxon>
        <taxon>Gammaproteobacteria</taxon>
        <taxon>Candidatus Kentrum</taxon>
    </lineage>
</organism>
<gene>
    <name evidence="1" type="ORF">BECKUNK1418G_GA0071005_104016</name>
    <name evidence="2" type="ORF">BECKUNK1418H_GA0071006_104617</name>
</gene>
<evidence type="ECO:0000313" key="1">
    <source>
        <dbReference type="EMBL" id="VFK63988.1"/>
    </source>
</evidence>
<dbReference type="EMBL" id="CAADFZ010000040">
    <property type="protein sequence ID" value="VFK63988.1"/>
    <property type="molecule type" value="Genomic_DNA"/>
</dbReference>
<name>A0A451AD82_9GAMM</name>
<dbReference type="EMBL" id="CAADGD010000046">
    <property type="protein sequence ID" value="VFK70992.1"/>
    <property type="molecule type" value="Genomic_DNA"/>
</dbReference>
<reference evidence="1" key="1">
    <citation type="submission" date="2019-02" db="EMBL/GenBank/DDBJ databases">
        <authorList>
            <person name="Gruber-Vodicka R. H."/>
            <person name="Seah K. B. B."/>
        </authorList>
    </citation>
    <scope>NUCLEOTIDE SEQUENCE</scope>
    <source>
        <strain evidence="2">BECK_BY19</strain>
        <strain evidence="1">BECK_BY8</strain>
    </source>
</reference>
<protein>
    <submittedName>
        <fullName evidence="1">Uncharacterized protein</fullName>
    </submittedName>
</protein>
<dbReference type="AlphaFoldDB" id="A0A451AD82"/>
<proteinExistence type="predicted"/>
<evidence type="ECO:0000313" key="2">
    <source>
        <dbReference type="EMBL" id="VFK70992.1"/>
    </source>
</evidence>
<accession>A0A451AD82</accession>